<gene>
    <name evidence="3" type="ORF">CAMP_LOCUS7734</name>
</gene>
<dbReference type="EMBL" id="CANHGI010000003">
    <property type="protein sequence ID" value="CAI5445097.1"/>
    <property type="molecule type" value="Genomic_DNA"/>
</dbReference>
<dbReference type="Pfam" id="PF00646">
    <property type="entry name" value="F-box"/>
    <property type="match status" value="1"/>
</dbReference>
<evidence type="ECO:0000256" key="1">
    <source>
        <dbReference type="SAM" id="MobiDB-lite"/>
    </source>
</evidence>
<dbReference type="AlphaFoldDB" id="A0A9P1IGC5"/>
<dbReference type="InterPro" id="IPR001810">
    <property type="entry name" value="F-box_dom"/>
</dbReference>
<reference evidence="3" key="1">
    <citation type="submission" date="2022-11" db="EMBL/GenBank/DDBJ databases">
        <authorList>
            <person name="Kikuchi T."/>
        </authorList>
    </citation>
    <scope>NUCLEOTIDE SEQUENCE</scope>
    <source>
        <strain evidence="3">PS1010</strain>
    </source>
</reference>
<name>A0A9P1IGC5_9PELO</name>
<evidence type="ECO:0000313" key="3">
    <source>
        <dbReference type="EMBL" id="CAI5445097.1"/>
    </source>
</evidence>
<sequence>MSSKETMWERFGRKVREKIISHLDPPTRLNLSLCSRKTYNEMVGRMEYFRRLVFKYNEWDYNFYEIEMNYENHEDCDSYIRFVDYSEEREKRYIEEEDRYESESESDNCNSESEEISDSDEISEFSMGQFERRNIFEQTKVTSHSDVVGWGVKTKPMIEDGDMATVASNYFKKILAKHYWHIQSIEVVVPNIDLFDMKIDNFKYLDDLTVGNLVTFCFLITRTSQPLKSLTLDFLNDRWLYTSMRSVMSFKQIYEVTDYFTAPLGEIFYEEFIRLNAKMVCLHFHDNLTVADINQYIHSWKNGEIKNNMKFIIFDGVKYLGIENILDGVENIELDSKVYHLKYSTIKNGRVYRTMNDANPNSYMDIVYNNNRFVIAVNNKKSNLRTKHLKEKPSHASIPTETVFRRCIDLKEHYGNVWA</sequence>
<protein>
    <recommendedName>
        <fullName evidence="2">F-box domain-containing protein</fullName>
    </recommendedName>
</protein>
<evidence type="ECO:0000313" key="4">
    <source>
        <dbReference type="Proteomes" id="UP001152747"/>
    </source>
</evidence>
<feature type="region of interest" description="Disordered" evidence="1">
    <location>
        <begin position="94"/>
        <end position="121"/>
    </location>
</feature>
<organism evidence="3 4">
    <name type="scientific">Caenorhabditis angaria</name>
    <dbReference type="NCBI Taxonomy" id="860376"/>
    <lineage>
        <taxon>Eukaryota</taxon>
        <taxon>Metazoa</taxon>
        <taxon>Ecdysozoa</taxon>
        <taxon>Nematoda</taxon>
        <taxon>Chromadorea</taxon>
        <taxon>Rhabditida</taxon>
        <taxon>Rhabditina</taxon>
        <taxon>Rhabditomorpha</taxon>
        <taxon>Rhabditoidea</taxon>
        <taxon>Rhabditidae</taxon>
        <taxon>Peloderinae</taxon>
        <taxon>Caenorhabditis</taxon>
    </lineage>
</organism>
<keyword evidence="4" id="KW-1185">Reference proteome</keyword>
<comment type="caution">
    <text evidence="3">The sequence shown here is derived from an EMBL/GenBank/DDBJ whole genome shotgun (WGS) entry which is preliminary data.</text>
</comment>
<evidence type="ECO:0000259" key="2">
    <source>
        <dbReference type="Pfam" id="PF00646"/>
    </source>
</evidence>
<feature type="compositionally biased region" description="Acidic residues" evidence="1">
    <location>
        <begin position="95"/>
        <end position="121"/>
    </location>
</feature>
<dbReference type="Proteomes" id="UP001152747">
    <property type="component" value="Unassembled WGS sequence"/>
</dbReference>
<feature type="domain" description="F-box" evidence="2">
    <location>
        <begin position="13"/>
        <end position="40"/>
    </location>
</feature>
<accession>A0A9P1IGC5</accession>
<proteinExistence type="predicted"/>